<protein>
    <recommendedName>
        <fullName evidence="3">DNA-directed DNA polymerase</fullName>
    </recommendedName>
</protein>
<sequence length="111" mass="12862">MCLDINNLYGWAICEPLSYNGFRWVDDITNFDPMTIPDDSEDGYILQVDLEFPRKLHDLHKDFPFTAEHRKPPGSKLNKLMTTIHDKSGYTIHYHNLKQALANGLVLKKNT</sequence>
<evidence type="ECO:0000313" key="1">
    <source>
        <dbReference type="EMBL" id="CAH1106971.1"/>
    </source>
</evidence>
<keyword evidence="2" id="KW-1185">Reference proteome</keyword>
<dbReference type="AlphaFoldDB" id="A0A9P0GDJ1"/>
<accession>A0A9P0GDJ1</accession>
<name>A0A9P0GDJ1_9CUCU</name>
<proteinExistence type="predicted"/>
<dbReference type="SUPFAM" id="SSF56672">
    <property type="entry name" value="DNA/RNA polymerases"/>
    <property type="match status" value="1"/>
</dbReference>
<gene>
    <name evidence="1" type="ORF">PSYICH_LOCUS6639</name>
</gene>
<dbReference type="GO" id="GO:0071897">
    <property type="term" value="P:DNA biosynthetic process"/>
    <property type="evidence" value="ECO:0007669"/>
    <property type="project" value="UniProtKB-ARBA"/>
</dbReference>
<dbReference type="EMBL" id="OV651814">
    <property type="protein sequence ID" value="CAH1106971.1"/>
    <property type="molecule type" value="Genomic_DNA"/>
</dbReference>
<dbReference type="InterPro" id="IPR043502">
    <property type="entry name" value="DNA/RNA_pol_sf"/>
</dbReference>
<evidence type="ECO:0008006" key="3">
    <source>
        <dbReference type="Google" id="ProtNLM"/>
    </source>
</evidence>
<dbReference type="Proteomes" id="UP001153636">
    <property type="component" value="Chromosome 2"/>
</dbReference>
<reference evidence="1" key="1">
    <citation type="submission" date="2022-01" db="EMBL/GenBank/DDBJ databases">
        <authorList>
            <person name="King R."/>
        </authorList>
    </citation>
    <scope>NUCLEOTIDE SEQUENCE</scope>
</reference>
<dbReference type="OrthoDB" id="414982at2759"/>
<organism evidence="1 2">
    <name type="scientific">Psylliodes chrysocephalus</name>
    <dbReference type="NCBI Taxonomy" id="3402493"/>
    <lineage>
        <taxon>Eukaryota</taxon>
        <taxon>Metazoa</taxon>
        <taxon>Ecdysozoa</taxon>
        <taxon>Arthropoda</taxon>
        <taxon>Hexapoda</taxon>
        <taxon>Insecta</taxon>
        <taxon>Pterygota</taxon>
        <taxon>Neoptera</taxon>
        <taxon>Endopterygota</taxon>
        <taxon>Coleoptera</taxon>
        <taxon>Polyphaga</taxon>
        <taxon>Cucujiformia</taxon>
        <taxon>Chrysomeloidea</taxon>
        <taxon>Chrysomelidae</taxon>
        <taxon>Galerucinae</taxon>
        <taxon>Alticini</taxon>
        <taxon>Psylliodes</taxon>
    </lineage>
</organism>
<evidence type="ECO:0000313" key="2">
    <source>
        <dbReference type="Proteomes" id="UP001153636"/>
    </source>
</evidence>